<organism evidence="1 2">
    <name type="scientific">Microbacterium gilvum</name>
    <dbReference type="NCBI Taxonomy" id="1336204"/>
    <lineage>
        <taxon>Bacteria</taxon>
        <taxon>Bacillati</taxon>
        <taxon>Actinomycetota</taxon>
        <taxon>Actinomycetes</taxon>
        <taxon>Micrococcales</taxon>
        <taxon>Microbacteriaceae</taxon>
        <taxon>Microbacterium</taxon>
    </lineage>
</organism>
<accession>A0ABP9A1N7</accession>
<evidence type="ECO:0000313" key="2">
    <source>
        <dbReference type="Proteomes" id="UP001501645"/>
    </source>
</evidence>
<comment type="caution">
    <text evidence="1">The sequence shown here is derived from an EMBL/GenBank/DDBJ whole genome shotgun (WGS) entry which is preliminary data.</text>
</comment>
<sequence length="96" mass="10507">MQADRRETPSAAEQRLIEVGVGYWRRMVAADAPLGVQLLPEDDAVVVSHAVRGGGRIYVAPDETVLFAASSAPPHEALEVFRSGRRTPPEQFRPRA</sequence>
<gene>
    <name evidence="1" type="ORF">GCM10023351_14390</name>
</gene>
<protein>
    <submittedName>
        <fullName evidence="1">Uncharacterized protein</fullName>
    </submittedName>
</protein>
<dbReference type="Proteomes" id="UP001501645">
    <property type="component" value="Unassembled WGS sequence"/>
</dbReference>
<reference evidence="2" key="1">
    <citation type="journal article" date="2019" name="Int. J. Syst. Evol. Microbiol.">
        <title>The Global Catalogue of Microorganisms (GCM) 10K type strain sequencing project: providing services to taxonomists for standard genome sequencing and annotation.</title>
        <authorList>
            <consortium name="The Broad Institute Genomics Platform"/>
            <consortium name="The Broad Institute Genome Sequencing Center for Infectious Disease"/>
            <person name="Wu L."/>
            <person name="Ma J."/>
        </authorList>
    </citation>
    <scope>NUCLEOTIDE SEQUENCE [LARGE SCALE GENOMIC DNA]</scope>
    <source>
        <strain evidence="2">JCM 18537</strain>
    </source>
</reference>
<evidence type="ECO:0000313" key="1">
    <source>
        <dbReference type="EMBL" id="GAA4771494.1"/>
    </source>
</evidence>
<dbReference type="RefSeq" id="WP_345437535.1">
    <property type="nucleotide sequence ID" value="NZ_BAABKO010000002.1"/>
</dbReference>
<name>A0ABP9A1N7_9MICO</name>
<dbReference type="EMBL" id="BAABKO010000002">
    <property type="protein sequence ID" value="GAA4771494.1"/>
    <property type="molecule type" value="Genomic_DNA"/>
</dbReference>
<keyword evidence="2" id="KW-1185">Reference proteome</keyword>
<proteinExistence type="predicted"/>